<dbReference type="PROSITE" id="PS50005">
    <property type="entry name" value="TPR"/>
    <property type="match status" value="1"/>
</dbReference>
<gene>
    <name evidence="3" type="ORF">N4264_04850</name>
</gene>
<organism evidence="3 4">
    <name type="scientific">Tahibacter amnicola</name>
    <dbReference type="NCBI Taxonomy" id="2976241"/>
    <lineage>
        <taxon>Bacteria</taxon>
        <taxon>Pseudomonadati</taxon>
        <taxon>Pseudomonadota</taxon>
        <taxon>Gammaproteobacteria</taxon>
        <taxon>Lysobacterales</taxon>
        <taxon>Rhodanobacteraceae</taxon>
        <taxon>Tahibacter</taxon>
    </lineage>
</organism>
<dbReference type="SMART" id="SM00028">
    <property type="entry name" value="TPR"/>
    <property type="match status" value="4"/>
</dbReference>
<proteinExistence type="predicted"/>
<feature type="transmembrane region" description="Helical" evidence="2">
    <location>
        <begin position="21"/>
        <end position="38"/>
    </location>
</feature>
<dbReference type="EMBL" id="CP104694">
    <property type="protein sequence ID" value="UXI68985.1"/>
    <property type="molecule type" value="Genomic_DNA"/>
</dbReference>
<name>A0ABY6BGM0_9GAMM</name>
<dbReference type="InterPro" id="IPR019734">
    <property type="entry name" value="TPR_rpt"/>
</dbReference>
<keyword evidence="2" id="KW-1133">Transmembrane helix</keyword>
<evidence type="ECO:0000313" key="4">
    <source>
        <dbReference type="Proteomes" id="UP001064632"/>
    </source>
</evidence>
<keyword evidence="1" id="KW-0802">TPR repeat</keyword>
<feature type="repeat" description="TPR" evidence="1">
    <location>
        <begin position="381"/>
        <end position="414"/>
    </location>
</feature>
<evidence type="ECO:0000256" key="1">
    <source>
        <dbReference type="PROSITE-ProRule" id="PRU00339"/>
    </source>
</evidence>
<accession>A0ABY6BGM0</accession>
<dbReference type="InterPro" id="IPR011990">
    <property type="entry name" value="TPR-like_helical_dom_sf"/>
</dbReference>
<protein>
    <submittedName>
        <fullName evidence="3">Tetratricopeptide repeat protein</fullName>
    </submittedName>
</protein>
<reference evidence="3" key="1">
    <citation type="submission" date="2022-09" db="EMBL/GenBank/DDBJ databases">
        <title>Tahibacter sp. nov., isolated from a fresh water.</title>
        <authorList>
            <person name="Baek J.H."/>
            <person name="Lee J.K."/>
            <person name="Kim J.M."/>
            <person name="Jeon C.O."/>
        </authorList>
    </citation>
    <scope>NUCLEOTIDE SEQUENCE</scope>
    <source>
        <strain evidence="3">W38</strain>
    </source>
</reference>
<dbReference type="Pfam" id="PF13432">
    <property type="entry name" value="TPR_16"/>
    <property type="match status" value="2"/>
</dbReference>
<dbReference type="Gene3D" id="1.25.40.10">
    <property type="entry name" value="Tetratricopeptide repeat domain"/>
    <property type="match status" value="2"/>
</dbReference>
<keyword evidence="4" id="KW-1185">Reference proteome</keyword>
<keyword evidence="2" id="KW-0812">Transmembrane</keyword>
<evidence type="ECO:0000313" key="3">
    <source>
        <dbReference type="EMBL" id="UXI68985.1"/>
    </source>
</evidence>
<evidence type="ECO:0000256" key="2">
    <source>
        <dbReference type="SAM" id="Phobius"/>
    </source>
</evidence>
<sequence>MPHRRAGGHAEPDLLRRLGTLVLLLATGIAAIAAMPHLRHRTQAPPVEAGAYQREWRRLAQGVRQAELADDTPRYAQLRYRQLMLSGDTRGLAELAEHLRRRHADDDLLALRIDLALHRTTGALNRLAPLDDGSTEPALLRAQILLQLGEEATAESLFRDVLARERRWEALAGLAAIETARGDNAAADRHYAQAADELDVRQMRTYCWVLLQRGWLRLRQGQTEAAITFYALAESAYDGYWLVDDHMAEALAAAGRYDEAVARYRISIDRASRPESWQALGELYHHRGDAASATPWLTRARDAYEQSVARGETHYLHHLASLYADAQPDPPRAVELARRDFAQRPTRGTRDALAWALYRDGQFAAAHAVMVPLVAQGSGDAEVYLHAGLIHLAAGHADLARGALERASTLNPNPGRFHVHR</sequence>
<dbReference type="Proteomes" id="UP001064632">
    <property type="component" value="Chromosome"/>
</dbReference>
<dbReference type="SUPFAM" id="SSF81901">
    <property type="entry name" value="HCP-like"/>
    <property type="match status" value="1"/>
</dbReference>
<keyword evidence="2" id="KW-0472">Membrane</keyword>
<dbReference type="RefSeq" id="WP_261695943.1">
    <property type="nucleotide sequence ID" value="NZ_CP104694.1"/>
</dbReference>